<feature type="domain" description="Ice-binding protein C-terminal" evidence="2">
    <location>
        <begin position="234"/>
        <end position="256"/>
    </location>
</feature>
<keyword evidence="1" id="KW-0732">Signal</keyword>
<evidence type="ECO:0000313" key="4">
    <source>
        <dbReference type="Proteomes" id="UP001467690"/>
    </source>
</evidence>
<dbReference type="NCBIfam" id="TIGR02595">
    <property type="entry name" value="PEP_CTERM"/>
    <property type="match status" value="1"/>
</dbReference>
<proteinExistence type="predicted"/>
<evidence type="ECO:0000259" key="2">
    <source>
        <dbReference type="Pfam" id="PF07589"/>
    </source>
</evidence>
<gene>
    <name evidence="3" type="primary">xdp1</name>
    <name evidence="3" type="ORF">ABS311_19600</name>
</gene>
<dbReference type="InterPro" id="IPR049672">
    <property type="entry name" value="Xrt_dep_XDP1"/>
</dbReference>
<dbReference type="EMBL" id="JBELOE010000281">
    <property type="protein sequence ID" value="MER2494086.1"/>
    <property type="molecule type" value="Genomic_DNA"/>
</dbReference>
<dbReference type="NCBIfam" id="NF041927">
    <property type="entry name" value="Xrt_dep_XDP1"/>
    <property type="match status" value="1"/>
</dbReference>
<evidence type="ECO:0000256" key="1">
    <source>
        <dbReference type="SAM" id="SignalP"/>
    </source>
</evidence>
<dbReference type="InterPro" id="IPR013424">
    <property type="entry name" value="Ice-binding_C"/>
</dbReference>
<dbReference type="Pfam" id="PF07589">
    <property type="entry name" value="PEP-CTERM"/>
    <property type="match status" value="1"/>
</dbReference>
<name>A0ABV1RMB9_9ALTE</name>
<keyword evidence="4" id="KW-1185">Reference proteome</keyword>
<feature type="signal peptide" evidence="1">
    <location>
        <begin position="1"/>
        <end position="19"/>
    </location>
</feature>
<comment type="caution">
    <text evidence="3">The sequence shown here is derived from an EMBL/GenBank/DDBJ whole genome shotgun (WGS) entry which is preliminary data.</text>
</comment>
<dbReference type="Proteomes" id="UP001467690">
    <property type="component" value="Unassembled WGS sequence"/>
</dbReference>
<organism evidence="3 4">
    <name type="scientific">Catenovulum sediminis</name>
    <dbReference type="NCBI Taxonomy" id="1740262"/>
    <lineage>
        <taxon>Bacteria</taxon>
        <taxon>Pseudomonadati</taxon>
        <taxon>Pseudomonadota</taxon>
        <taxon>Gammaproteobacteria</taxon>
        <taxon>Alteromonadales</taxon>
        <taxon>Alteromonadaceae</taxon>
        <taxon>Catenovulum</taxon>
    </lineage>
</organism>
<feature type="chain" id="PRO_5046986376" evidence="1">
    <location>
        <begin position="20"/>
        <end position="259"/>
    </location>
</feature>
<accession>A0ABV1RMB9</accession>
<dbReference type="RefSeq" id="WP_143870259.1">
    <property type="nucleotide sequence ID" value="NZ_CP041660.1"/>
</dbReference>
<evidence type="ECO:0000313" key="3">
    <source>
        <dbReference type="EMBL" id="MER2494086.1"/>
    </source>
</evidence>
<protein>
    <submittedName>
        <fullName evidence="3">Exosortase-dependent surface protein XDP1</fullName>
    </submittedName>
</protein>
<sequence length="259" mass="28091">MKKILMSAALLAISATAQAAVETYTFNMLGNGTGGVTYNNASAYSSLSFSDRQGSNTITADMTAWSDTYGDNDDIIKDGNFYKWYSDGWGIVNDDESSSDDPGHSIDNTGWWADYDFILVEFSESVELSGIDLGWDYGSTADLSFVALGDSAPIMDGKKWSDFTGYDSFNETINDSYSGNDGYYQLDSGLESTYWLVGAYNHIFGDCLTTNNDGFKLAGLQVKASSDPSGRPIPAPEPASLAVFGLGMLGLMWQRKRNA</sequence>
<reference evidence="3 4" key="1">
    <citation type="submission" date="2024-06" db="EMBL/GenBank/DDBJ databases">
        <authorList>
            <person name="Chen R.Y."/>
        </authorList>
    </citation>
    <scope>NUCLEOTIDE SEQUENCE [LARGE SCALE GENOMIC DNA]</scope>
    <source>
        <strain evidence="3 4">D2</strain>
    </source>
</reference>